<dbReference type="Proteomes" id="UP001472677">
    <property type="component" value="Unassembled WGS sequence"/>
</dbReference>
<sequence length="154" mass="17078">MFESENKPSLVAISKPWKEGNLLLVTTADNGFKVLASIFFFFVMDQVWGNALKKGIHVDNFTWSCPPVLTSWFLQGILRSSDRSVSGCAQGSSGCQFHSDQVRLSVCHETVLAVYDANKMECGEQILMPQEVVSSPISNTAYSCNSQLGLCYFY</sequence>
<keyword evidence="2" id="KW-1185">Reference proteome</keyword>
<dbReference type="EMBL" id="JBBPBM010000100">
    <property type="protein sequence ID" value="KAK8508474.1"/>
    <property type="molecule type" value="Genomic_DNA"/>
</dbReference>
<proteinExistence type="predicted"/>
<evidence type="ECO:0000313" key="1">
    <source>
        <dbReference type="EMBL" id="KAK8508474.1"/>
    </source>
</evidence>
<gene>
    <name evidence="1" type="ORF">V6N12_011459</name>
</gene>
<organism evidence="1 2">
    <name type="scientific">Hibiscus sabdariffa</name>
    <name type="common">roselle</name>
    <dbReference type="NCBI Taxonomy" id="183260"/>
    <lineage>
        <taxon>Eukaryota</taxon>
        <taxon>Viridiplantae</taxon>
        <taxon>Streptophyta</taxon>
        <taxon>Embryophyta</taxon>
        <taxon>Tracheophyta</taxon>
        <taxon>Spermatophyta</taxon>
        <taxon>Magnoliopsida</taxon>
        <taxon>eudicotyledons</taxon>
        <taxon>Gunneridae</taxon>
        <taxon>Pentapetalae</taxon>
        <taxon>rosids</taxon>
        <taxon>malvids</taxon>
        <taxon>Malvales</taxon>
        <taxon>Malvaceae</taxon>
        <taxon>Malvoideae</taxon>
        <taxon>Hibiscus</taxon>
    </lineage>
</organism>
<protein>
    <submittedName>
        <fullName evidence="1">Uncharacterized protein</fullName>
    </submittedName>
</protein>
<evidence type="ECO:0000313" key="2">
    <source>
        <dbReference type="Proteomes" id="UP001472677"/>
    </source>
</evidence>
<dbReference type="InterPro" id="IPR027728">
    <property type="entry name" value="Topless_fam"/>
</dbReference>
<name>A0ABR2BMX4_9ROSI</name>
<reference evidence="1 2" key="1">
    <citation type="journal article" date="2024" name="G3 (Bethesda)">
        <title>Genome assembly of Hibiscus sabdariffa L. provides insights into metabolisms of medicinal natural products.</title>
        <authorList>
            <person name="Kim T."/>
        </authorList>
    </citation>
    <scope>NUCLEOTIDE SEQUENCE [LARGE SCALE GENOMIC DNA]</scope>
    <source>
        <strain evidence="1">TK-2024</strain>
        <tissue evidence="1">Old leaves</tissue>
    </source>
</reference>
<accession>A0ABR2BMX4</accession>
<dbReference type="PANTHER" id="PTHR44083">
    <property type="entry name" value="TOPLESS-RELATED PROTEIN 1-RELATED"/>
    <property type="match status" value="1"/>
</dbReference>
<dbReference type="PANTHER" id="PTHR44083:SF24">
    <property type="entry name" value="TOPLESS-RELATED PROTEIN 2"/>
    <property type="match status" value="1"/>
</dbReference>
<comment type="caution">
    <text evidence="1">The sequence shown here is derived from an EMBL/GenBank/DDBJ whole genome shotgun (WGS) entry which is preliminary data.</text>
</comment>